<keyword evidence="1" id="KW-0805">Transcription regulation</keyword>
<keyword evidence="3" id="KW-0804">Transcription</keyword>
<dbReference type="InterPro" id="IPR036390">
    <property type="entry name" value="WH_DNA-bd_sf"/>
</dbReference>
<evidence type="ECO:0000313" key="8">
    <source>
        <dbReference type="Proteomes" id="UP000255000"/>
    </source>
</evidence>
<evidence type="ECO:0000256" key="2">
    <source>
        <dbReference type="ARBA" id="ARBA00023125"/>
    </source>
</evidence>
<dbReference type="SUPFAM" id="SSF55781">
    <property type="entry name" value="GAF domain-like"/>
    <property type="match status" value="1"/>
</dbReference>
<evidence type="ECO:0000313" key="7">
    <source>
        <dbReference type="EMBL" id="SUB00722.1"/>
    </source>
</evidence>
<dbReference type="GO" id="GO:0003700">
    <property type="term" value="F:DNA-binding transcription factor activity"/>
    <property type="evidence" value="ECO:0007669"/>
    <property type="project" value="TreeGrafter"/>
</dbReference>
<dbReference type="PROSITE" id="PS51077">
    <property type="entry name" value="HTH_ICLR"/>
    <property type="match status" value="1"/>
</dbReference>
<dbReference type="InterPro" id="IPR036388">
    <property type="entry name" value="WH-like_DNA-bd_sf"/>
</dbReference>
<feature type="compositionally biased region" description="Basic residues" evidence="4">
    <location>
        <begin position="1"/>
        <end position="10"/>
    </location>
</feature>
<dbReference type="PANTHER" id="PTHR30136:SF24">
    <property type="entry name" value="HTH-TYPE TRANSCRIPTIONAL REPRESSOR ALLR"/>
    <property type="match status" value="1"/>
</dbReference>
<dbReference type="InterPro" id="IPR005471">
    <property type="entry name" value="Tscrpt_reg_IclR_N"/>
</dbReference>
<dbReference type="Proteomes" id="UP000255000">
    <property type="component" value="Unassembled WGS sequence"/>
</dbReference>
<evidence type="ECO:0000259" key="6">
    <source>
        <dbReference type="PROSITE" id="PS51078"/>
    </source>
</evidence>
<dbReference type="InterPro" id="IPR014757">
    <property type="entry name" value="Tscrpt_reg_IclR_C"/>
</dbReference>
<keyword evidence="2" id="KW-0238">DNA-binding</keyword>
<reference evidence="7 8" key="1">
    <citation type="submission" date="2018-06" db="EMBL/GenBank/DDBJ databases">
        <authorList>
            <consortium name="Pathogen Informatics"/>
            <person name="Doyle S."/>
        </authorList>
    </citation>
    <scope>NUCLEOTIDE SEQUENCE [LARGE SCALE GENOMIC DNA]</scope>
    <source>
        <strain evidence="7 8">NCTC13350</strain>
    </source>
</reference>
<feature type="domain" description="HTH iclR-type" evidence="5">
    <location>
        <begin position="32"/>
        <end position="94"/>
    </location>
</feature>
<name>A0A378ZTZ0_9HYPH</name>
<dbReference type="Gene3D" id="3.30.450.40">
    <property type="match status" value="1"/>
</dbReference>
<dbReference type="Pfam" id="PF01614">
    <property type="entry name" value="IclR_C"/>
    <property type="match status" value="1"/>
</dbReference>
<evidence type="ECO:0000256" key="3">
    <source>
        <dbReference type="ARBA" id="ARBA00023163"/>
    </source>
</evidence>
<sequence>MGRAKGRKTMSTKQAKADGPGISGADAEQGGDGTVGKALAVLDLVAQAGRPVRFTDILAISPYPKATLYRLLQTLTHQGMLAYDADSQNYALGVRLVRLAHAAWSQSSLAPLARPWLDRLSAELGETLHLAQLDQGQVLYVDKRNAARPVEMFSQAGKVGPAYCTGVGKAMLAFLPEAAKQQAVARQSFYRFTPKTLGSREELLAELGEIRKSGHAFDREEHEPGIICLAVPVLSSGGSVLGALSVTSTTTRNSLDGLEQLAPQLKACASAIAADVEAWRFPERKQI</sequence>
<dbReference type="PROSITE" id="PS51078">
    <property type="entry name" value="ICLR_ED"/>
    <property type="match status" value="1"/>
</dbReference>
<dbReference type="AlphaFoldDB" id="A0A378ZTZ0"/>
<dbReference type="Pfam" id="PF09339">
    <property type="entry name" value="HTH_IclR"/>
    <property type="match status" value="1"/>
</dbReference>
<organism evidence="7 8">
    <name type="scientific">Pannonibacter phragmitetus</name>
    <dbReference type="NCBI Taxonomy" id="121719"/>
    <lineage>
        <taxon>Bacteria</taxon>
        <taxon>Pseudomonadati</taxon>
        <taxon>Pseudomonadota</taxon>
        <taxon>Alphaproteobacteria</taxon>
        <taxon>Hyphomicrobiales</taxon>
        <taxon>Stappiaceae</taxon>
        <taxon>Pannonibacter</taxon>
    </lineage>
</organism>
<dbReference type="InterPro" id="IPR029016">
    <property type="entry name" value="GAF-like_dom_sf"/>
</dbReference>
<feature type="region of interest" description="Disordered" evidence="4">
    <location>
        <begin position="1"/>
        <end position="29"/>
    </location>
</feature>
<protein>
    <submittedName>
        <fullName evidence="7">Pectin degradation repressor protein kdgR</fullName>
    </submittedName>
</protein>
<dbReference type="GO" id="GO:0045892">
    <property type="term" value="P:negative regulation of DNA-templated transcription"/>
    <property type="evidence" value="ECO:0007669"/>
    <property type="project" value="TreeGrafter"/>
</dbReference>
<dbReference type="InterPro" id="IPR050707">
    <property type="entry name" value="HTH_MetabolicPath_Reg"/>
</dbReference>
<proteinExistence type="predicted"/>
<evidence type="ECO:0000256" key="1">
    <source>
        <dbReference type="ARBA" id="ARBA00023015"/>
    </source>
</evidence>
<dbReference type="EMBL" id="UGSK01000001">
    <property type="protein sequence ID" value="SUB00722.1"/>
    <property type="molecule type" value="Genomic_DNA"/>
</dbReference>
<dbReference type="SUPFAM" id="SSF46785">
    <property type="entry name" value="Winged helix' DNA-binding domain"/>
    <property type="match status" value="1"/>
</dbReference>
<evidence type="ECO:0000256" key="4">
    <source>
        <dbReference type="SAM" id="MobiDB-lite"/>
    </source>
</evidence>
<feature type="domain" description="IclR-ED" evidence="6">
    <location>
        <begin position="95"/>
        <end position="278"/>
    </location>
</feature>
<accession>A0A378ZTZ0</accession>
<gene>
    <name evidence="7" type="primary">kdgR_1</name>
    <name evidence="7" type="ORF">NCTC13350_01646</name>
</gene>
<dbReference type="Gene3D" id="1.10.10.10">
    <property type="entry name" value="Winged helix-like DNA-binding domain superfamily/Winged helix DNA-binding domain"/>
    <property type="match status" value="1"/>
</dbReference>
<dbReference type="GO" id="GO:0003677">
    <property type="term" value="F:DNA binding"/>
    <property type="evidence" value="ECO:0007669"/>
    <property type="project" value="UniProtKB-KW"/>
</dbReference>
<dbReference type="SMART" id="SM00346">
    <property type="entry name" value="HTH_ICLR"/>
    <property type="match status" value="1"/>
</dbReference>
<dbReference type="PANTHER" id="PTHR30136">
    <property type="entry name" value="HELIX-TURN-HELIX TRANSCRIPTIONAL REGULATOR, ICLR FAMILY"/>
    <property type="match status" value="1"/>
</dbReference>
<evidence type="ECO:0000259" key="5">
    <source>
        <dbReference type="PROSITE" id="PS51077"/>
    </source>
</evidence>